<evidence type="ECO:0000313" key="4">
    <source>
        <dbReference type="EMBL" id="WAH43101.1"/>
    </source>
</evidence>
<dbReference type="Gene3D" id="3.30.70.360">
    <property type="match status" value="1"/>
</dbReference>
<gene>
    <name evidence="4" type="ORF">NZD89_06760</name>
</gene>
<dbReference type="SUPFAM" id="SSF53187">
    <property type="entry name" value="Zn-dependent exopeptidases"/>
    <property type="match status" value="1"/>
</dbReference>
<dbReference type="CDD" id="cd03884">
    <property type="entry name" value="M20_bAS"/>
    <property type="match status" value="1"/>
</dbReference>
<evidence type="ECO:0000313" key="5">
    <source>
        <dbReference type="Proteomes" id="UP001164761"/>
    </source>
</evidence>
<dbReference type="SUPFAM" id="SSF55031">
    <property type="entry name" value="Bacterial exopeptidase dimerisation domain"/>
    <property type="match status" value="1"/>
</dbReference>
<dbReference type="InterPro" id="IPR010158">
    <property type="entry name" value="Amidase_Cbmase"/>
</dbReference>
<dbReference type="NCBIfam" id="TIGR01879">
    <property type="entry name" value="hydantase"/>
    <property type="match status" value="1"/>
</dbReference>
<dbReference type="PANTHER" id="PTHR32494:SF5">
    <property type="entry name" value="ALLANTOATE AMIDOHYDROLASE"/>
    <property type="match status" value="1"/>
</dbReference>
<dbReference type="PROSITE" id="PS00758">
    <property type="entry name" value="ARGE_DAPE_CPG2_1"/>
    <property type="match status" value="1"/>
</dbReference>
<keyword evidence="5" id="KW-1185">Reference proteome</keyword>
<dbReference type="GO" id="GO:0016787">
    <property type="term" value="F:hydrolase activity"/>
    <property type="evidence" value="ECO:0007669"/>
    <property type="project" value="UniProtKB-KW"/>
</dbReference>
<organism evidence="4 5">
    <name type="scientific">Alicyclobacillus fastidiosus</name>
    <dbReference type="NCBI Taxonomy" id="392011"/>
    <lineage>
        <taxon>Bacteria</taxon>
        <taxon>Bacillati</taxon>
        <taxon>Bacillota</taxon>
        <taxon>Bacilli</taxon>
        <taxon>Bacillales</taxon>
        <taxon>Alicyclobacillaceae</taxon>
        <taxon>Alicyclobacillus</taxon>
    </lineage>
</organism>
<evidence type="ECO:0000256" key="2">
    <source>
        <dbReference type="ARBA" id="ARBA00022801"/>
    </source>
</evidence>
<dbReference type="Pfam" id="PF01546">
    <property type="entry name" value="Peptidase_M20"/>
    <property type="match status" value="1"/>
</dbReference>
<feature type="domain" description="Peptidase M20 dimerisation" evidence="3">
    <location>
        <begin position="222"/>
        <end position="315"/>
    </location>
</feature>
<accession>A0ABY6ZLN2</accession>
<dbReference type="InterPro" id="IPR001261">
    <property type="entry name" value="ArgE/DapE_CS"/>
</dbReference>
<dbReference type="Pfam" id="PF07687">
    <property type="entry name" value="M20_dimer"/>
    <property type="match status" value="1"/>
</dbReference>
<dbReference type="PANTHER" id="PTHR32494">
    <property type="entry name" value="ALLANTOATE DEIMINASE-RELATED"/>
    <property type="match status" value="1"/>
</dbReference>
<evidence type="ECO:0000259" key="3">
    <source>
        <dbReference type="Pfam" id="PF07687"/>
    </source>
</evidence>
<dbReference type="PIRSF" id="PIRSF001235">
    <property type="entry name" value="Amidase_carbamoylase"/>
    <property type="match status" value="1"/>
</dbReference>
<dbReference type="Proteomes" id="UP001164761">
    <property type="component" value="Chromosome"/>
</dbReference>
<dbReference type="EMBL" id="CP104067">
    <property type="protein sequence ID" value="WAH43101.1"/>
    <property type="molecule type" value="Genomic_DNA"/>
</dbReference>
<comment type="similarity">
    <text evidence="1">Belongs to the peptidase M20 family.</text>
</comment>
<dbReference type="Gene3D" id="3.40.630.10">
    <property type="entry name" value="Zn peptidases"/>
    <property type="match status" value="1"/>
</dbReference>
<evidence type="ECO:0000256" key="1">
    <source>
        <dbReference type="ARBA" id="ARBA00006153"/>
    </source>
</evidence>
<keyword evidence="2 4" id="KW-0378">Hydrolase</keyword>
<dbReference type="RefSeq" id="WP_268006977.1">
    <property type="nucleotide sequence ID" value="NZ_BSUT01000001.1"/>
</dbReference>
<sequence length="420" mass="45460">MNVAIARSRQSWIADQLDRLAEYGRDGAGGMTRLAYSVEDLQAQHWFTEVCSLLELTVRRDGIGNLIARREGDDCTKPAVALGSHLDTVLNGGRFDGALGVVAALDVVRRLNENKVSTIHPLEVIVFAAEESTRFGVSTIGSKAIAGMLRKDEAFNWTDRTGQPFPDVLRSCNLDPEQLDRAVRAPDSLKAFLELHIEQGVSLEYANCQIGVVHAIAAPTRLKVRVIGQAGHSGTTVMHLRHDALTAAAEIVLAVERLALEERTFQSVGTVGVQDVKPGSPNTIPGLVEMVVEFRSINAEAKQALVAELIKVFAKISEMRGVHIEHQIASDESPVSLNSDVCAVLKDVCSAQGVSYLDMVSGAGHDAMNMAYVCPTGLLFVPCRHGVSHHPDEYACEEDILIGADVLYEAVLRLAGRKPQ</sequence>
<protein>
    <submittedName>
        <fullName evidence="4">Zn-dependent hydrolase</fullName>
    </submittedName>
</protein>
<dbReference type="InterPro" id="IPR002933">
    <property type="entry name" value="Peptidase_M20"/>
</dbReference>
<dbReference type="NCBIfam" id="NF006771">
    <property type="entry name" value="PRK09290.1-5"/>
    <property type="match status" value="1"/>
</dbReference>
<proteinExistence type="inferred from homology"/>
<dbReference type="InterPro" id="IPR036264">
    <property type="entry name" value="Bact_exopeptidase_dim_dom"/>
</dbReference>
<reference evidence="4" key="1">
    <citation type="submission" date="2022-08" db="EMBL/GenBank/DDBJ databases">
        <title>Alicyclobacillus fastidiosus DSM 17978, complete genome.</title>
        <authorList>
            <person name="Wang Q."/>
            <person name="Cai R."/>
            <person name="Wang Z."/>
        </authorList>
    </citation>
    <scope>NUCLEOTIDE SEQUENCE</scope>
    <source>
        <strain evidence="4">DSM 17978</strain>
    </source>
</reference>
<dbReference type="InterPro" id="IPR011650">
    <property type="entry name" value="Peptidase_M20_dimer"/>
</dbReference>
<name>A0ABY6ZLN2_9BACL</name>